<accession>A0A1B8GLK7</accession>
<dbReference type="PROSITE" id="PS50011">
    <property type="entry name" value="PROTEIN_KINASE_DOM"/>
    <property type="match status" value="1"/>
</dbReference>
<keyword evidence="1" id="KW-0723">Serine/threonine-protein kinase</keyword>
<evidence type="ECO:0000313" key="5">
    <source>
        <dbReference type="EMBL" id="OBT96721.2"/>
    </source>
</evidence>
<dbReference type="RefSeq" id="XP_018130454.2">
    <property type="nucleotide sequence ID" value="XM_018273552.2"/>
</dbReference>
<reference evidence="5 6" key="1">
    <citation type="submission" date="2016-03" db="EMBL/GenBank/DDBJ databases">
        <title>Comparative genomics of Pseudogymnoascus destructans, the fungus causing white-nose syndrome of bats.</title>
        <authorList>
            <person name="Palmer J.M."/>
            <person name="Drees K.P."/>
            <person name="Foster J.T."/>
            <person name="Lindner D.L."/>
        </authorList>
    </citation>
    <scope>NUCLEOTIDE SEQUENCE [LARGE SCALE GENOMIC DNA]</scope>
    <source>
        <strain evidence="5 6">UAMH 10579</strain>
    </source>
</reference>
<feature type="domain" description="Protein kinase" evidence="4">
    <location>
        <begin position="1"/>
        <end position="123"/>
    </location>
</feature>
<keyword evidence="3" id="KW-0067">ATP-binding</keyword>
<keyword evidence="5" id="KW-0418">Kinase</keyword>
<keyword evidence="2" id="KW-0547">Nucleotide-binding</keyword>
<dbReference type="AlphaFoldDB" id="A0A1B8GLK7"/>
<dbReference type="Proteomes" id="UP000091956">
    <property type="component" value="Unassembled WGS sequence"/>
</dbReference>
<keyword evidence="5" id="KW-0808">Transferase</keyword>
<reference evidence="6" key="2">
    <citation type="journal article" date="2018" name="Nat. Commun.">
        <title>Extreme sensitivity to ultraviolet light in the fungal pathogen causing white-nose syndrome of bats.</title>
        <authorList>
            <person name="Palmer J.M."/>
            <person name="Drees K.P."/>
            <person name="Foster J.T."/>
            <person name="Lindner D.L."/>
        </authorList>
    </citation>
    <scope>NUCLEOTIDE SEQUENCE [LARGE SCALE GENOMIC DNA]</scope>
    <source>
        <strain evidence="6">UAMH 10579</strain>
    </source>
</reference>
<dbReference type="InterPro" id="IPR011009">
    <property type="entry name" value="Kinase-like_dom_sf"/>
</dbReference>
<protein>
    <submittedName>
        <fullName evidence="5">MAP kinase Pmk1</fullName>
    </submittedName>
</protein>
<evidence type="ECO:0000256" key="2">
    <source>
        <dbReference type="ARBA" id="ARBA00022741"/>
    </source>
</evidence>
<sequence length="175" mass="20077">MARGYRPPEAVLTPGECTLAVDIWFTGCTFAEMLSGKPLFQGWNHDRLLTKILNVLGNQDYMWIRSEDSRNAIMSNYKPERKVPLMDKVPKASTSALDLLKKLLQFDPTKRIRAEEALRHEYLREYHNPENEPSAAPLPESSVNFESIEDMEKLKKAMYEEIMSYFPSSSTTGRA</sequence>
<evidence type="ECO:0000256" key="1">
    <source>
        <dbReference type="ARBA" id="ARBA00022527"/>
    </source>
</evidence>
<evidence type="ECO:0000259" key="4">
    <source>
        <dbReference type="PROSITE" id="PS50011"/>
    </source>
</evidence>
<keyword evidence="6" id="KW-1185">Reference proteome</keyword>
<evidence type="ECO:0000313" key="6">
    <source>
        <dbReference type="Proteomes" id="UP000091956"/>
    </source>
</evidence>
<dbReference type="PANTHER" id="PTHR24055">
    <property type="entry name" value="MITOGEN-ACTIVATED PROTEIN KINASE"/>
    <property type="match status" value="1"/>
</dbReference>
<dbReference type="SUPFAM" id="SSF56112">
    <property type="entry name" value="Protein kinase-like (PK-like)"/>
    <property type="match status" value="1"/>
</dbReference>
<dbReference type="InterPro" id="IPR000719">
    <property type="entry name" value="Prot_kinase_dom"/>
</dbReference>
<dbReference type="GO" id="GO:0004674">
    <property type="term" value="F:protein serine/threonine kinase activity"/>
    <property type="evidence" value="ECO:0007669"/>
    <property type="project" value="UniProtKB-KW"/>
</dbReference>
<dbReference type="Gene3D" id="3.30.200.20">
    <property type="entry name" value="Phosphorylase Kinase, domain 1"/>
    <property type="match status" value="1"/>
</dbReference>
<organism evidence="5 6">
    <name type="scientific">Pseudogymnoascus verrucosus</name>
    <dbReference type="NCBI Taxonomy" id="342668"/>
    <lineage>
        <taxon>Eukaryota</taxon>
        <taxon>Fungi</taxon>
        <taxon>Dikarya</taxon>
        <taxon>Ascomycota</taxon>
        <taxon>Pezizomycotina</taxon>
        <taxon>Leotiomycetes</taxon>
        <taxon>Thelebolales</taxon>
        <taxon>Thelebolaceae</taxon>
        <taxon>Pseudogymnoascus</taxon>
    </lineage>
</organism>
<dbReference type="Gene3D" id="1.10.510.10">
    <property type="entry name" value="Transferase(Phosphotransferase) domain 1"/>
    <property type="match status" value="1"/>
</dbReference>
<evidence type="ECO:0000256" key="3">
    <source>
        <dbReference type="ARBA" id="ARBA00022840"/>
    </source>
</evidence>
<dbReference type="STRING" id="342668.A0A1B8GLK7"/>
<proteinExistence type="predicted"/>
<dbReference type="InterPro" id="IPR050117">
    <property type="entry name" value="MAPK"/>
</dbReference>
<gene>
    <name evidence="5" type="primary">PMK1_1</name>
    <name evidence="5" type="ORF">VE01_04075</name>
</gene>
<dbReference type="GeneID" id="28837461"/>
<name>A0A1B8GLK7_9PEZI</name>
<dbReference type="GO" id="GO:0005524">
    <property type="term" value="F:ATP binding"/>
    <property type="evidence" value="ECO:0007669"/>
    <property type="project" value="UniProtKB-KW"/>
</dbReference>
<dbReference type="Pfam" id="PF00069">
    <property type="entry name" value="Pkinase"/>
    <property type="match status" value="1"/>
</dbReference>
<dbReference type="EMBL" id="KV460226">
    <property type="protein sequence ID" value="OBT96721.2"/>
    <property type="molecule type" value="Genomic_DNA"/>
</dbReference>